<sequence>MTAATLQQKRIKAVCDFIDEHLDETLTLESLSEVAACSKYHFHRIFKSFTGISVMQYVLLSRMKRASFRLAFEPQVSVTNIAFEASFESLEAFSRAFSRLFKQTPTQFRKQPEWKVWHKQIEFKSPTIGEHPMNVRIIDFAKRDIAFITHKGSPELVYESSAKFIAWRKSSGLSPIKSSETFGIPYSDPNDTPEDEFRFDIAGSHQGVVPENTYGVQSGTIQSGRCAVVIHKGSHHSIGDSIRYLYQTWLPESGETLREYPCFFKYLNFVHEVDECDLLTEVYLPIQ</sequence>
<dbReference type="InterPro" id="IPR011256">
    <property type="entry name" value="Reg_factor_effector_dom_sf"/>
</dbReference>
<dbReference type="RefSeq" id="WP_054822428.1">
    <property type="nucleotide sequence ID" value="NZ_CP033138.1"/>
</dbReference>
<gene>
    <name evidence="5" type="ORF">APZ19_24240</name>
    <name evidence="4" type="ORF">D0812_27785</name>
</gene>
<feature type="domain" description="HTH araC/xylS-type" evidence="3">
    <location>
        <begin position="12"/>
        <end position="111"/>
    </location>
</feature>
<dbReference type="Gene3D" id="3.20.80.10">
    <property type="entry name" value="Regulatory factor, effector binding domain"/>
    <property type="match status" value="1"/>
</dbReference>
<evidence type="ECO:0000313" key="7">
    <source>
        <dbReference type="Proteomes" id="UP000390336"/>
    </source>
</evidence>
<evidence type="ECO:0000313" key="6">
    <source>
        <dbReference type="Proteomes" id="UP000272136"/>
    </source>
</evidence>
<dbReference type="PANTHER" id="PTHR40055">
    <property type="entry name" value="TRANSCRIPTIONAL REGULATOR YGIV-RELATED"/>
    <property type="match status" value="1"/>
</dbReference>
<evidence type="ECO:0000259" key="3">
    <source>
        <dbReference type="PROSITE" id="PS01124"/>
    </source>
</evidence>
<dbReference type="InterPro" id="IPR010499">
    <property type="entry name" value="AraC_E-bd"/>
</dbReference>
<reference evidence="5" key="3">
    <citation type="submission" date="2019-11" db="EMBL/GenBank/DDBJ databases">
        <title>Complete genome sequence of Vibrio owensii SH-14 isolated from shrimp with acute hepatopancreatic necrosis diease.</title>
        <authorList>
            <person name="Liang X."/>
            <person name="Wang Y."/>
        </authorList>
    </citation>
    <scope>NUCLEOTIDE SEQUENCE</scope>
    <source>
        <strain evidence="5">SH14</strain>
    </source>
</reference>
<dbReference type="PANTHER" id="PTHR40055:SF1">
    <property type="entry name" value="TRANSCRIPTIONAL REGULATOR YGIV-RELATED"/>
    <property type="match status" value="1"/>
</dbReference>
<protein>
    <submittedName>
        <fullName evidence="5">Helix-turn-helix domain-containing protein</fullName>
    </submittedName>
</protein>
<name>A0AAP9GHP7_9VIBR</name>
<dbReference type="PROSITE" id="PS01124">
    <property type="entry name" value="HTH_ARAC_FAMILY_2"/>
    <property type="match status" value="1"/>
</dbReference>
<dbReference type="SMART" id="SM00871">
    <property type="entry name" value="AraC_E_bind"/>
    <property type="match status" value="1"/>
</dbReference>
<dbReference type="SMART" id="SM00342">
    <property type="entry name" value="HTH_ARAC"/>
    <property type="match status" value="1"/>
</dbReference>
<dbReference type="SUPFAM" id="SSF46689">
    <property type="entry name" value="Homeodomain-like"/>
    <property type="match status" value="2"/>
</dbReference>
<proteinExistence type="predicted"/>
<dbReference type="Proteomes" id="UP000272136">
    <property type="component" value="Chromosome 2"/>
</dbReference>
<evidence type="ECO:0000313" key="5">
    <source>
        <dbReference type="EMBL" id="QGH50192.1"/>
    </source>
</evidence>
<dbReference type="SUPFAM" id="SSF55136">
    <property type="entry name" value="Probable bacterial effector-binding domain"/>
    <property type="match status" value="1"/>
</dbReference>
<dbReference type="InterPro" id="IPR050908">
    <property type="entry name" value="SmbC-like"/>
</dbReference>
<reference evidence="4 6" key="2">
    <citation type="submission" date="2018-10" db="EMBL/GenBank/DDBJ databases">
        <title>Whole Genome of Vibrio owensii strain 170502, isolated from Acute Hepatopancreatic Necrosis Disease (AHPND) shrimp.</title>
        <authorList>
            <person name="Yan M."/>
            <person name="Wang X."/>
            <person name="Wang Y."/>
        </authorList>
    </citation>
    <scope>NUCLEOTIDE SEQUENCE [LARGE SCALE GENOMIC DNA]</scope>
    <source>
        <strain evidence="4 6">1700302</strain>
    </source>
</reference>
<reference evidence="5 7" key="1">
    <citation type="journal article" date="2015" name="Genome Announc.">
        <title>Draft Genome Sequence of Vibrio owensii Strain SH-14, Which Causes Shrimp Acute Hepatopancreatic Necrosis Disease.</title>
        <authorList>
            <person name="Liu L."/>
            <person name="Xiao J."/>
            <person name="Xia X."/>
            <person name="Pan Y."/>
            <person name="Yan S."/>
            <person name="Wang Y."/>
        </authorList>
    </citation>
    <scope>NUCLEOTIDE SEQUENCE [LARGE SCALE GENOMIC DNA]</scope>
    <source>
        <strain evidence="5 7">SH14</strain>
    </source>
</reference>
<dbReference type="Pfam" id="PF12833">
    <property type="entry name" value="HTH_18"/>
    <property type="match status" value="1"/>
</dbReference>
<dbReference type="GO" id="GO:0003700">
    <property type="term" value="F:DNA-binding transcription factor activity"/>
    <property type="evidence" value="ECO:0007669"/>
    <property type="project" value="InterPro"/>
</dbReference>
<evidence type="ECO:0000256" key="1">
    <source>
        <dbReference type="ARBA" id="ARBA00023015"/>
    </source>
</evidence>
<dbReference type="EMBL" id="CP045860">
    <property type="protein sequence ID" value="QGH50192.1"/>
    <property type="molecule type" value="Genomic_DNA"/>
</dbReference>
<dbReference type="Pfam" id="PF06445">
    <property type="entry name" value="GyrI-like"/>
    <property type="match status" value="1"/>
</dbReference>
<evidence type="ECO:0000313" key="4">
    <source>
        <dbReference type="EMBL" id="AYO18139.1"/>
    </source>
</evidence>
<keyword evidence="2" id="KW-0804">Transcription</keyword>
<dbReference type="Gene3D" id="1.10.10.60">
    <property type="entry name" value="Homeodomain-like"/>
    <property type="match status" value="2"/>
</dbReference>
<keyword evidence="1" id="KW-0805">Transcription regulation</keyword>
<dbReference type="InterPro" id="IPR029442">
    <property type="entry name" value="GyrI-like"/>
</dbReference>
<accession>A0AAP9GHP7</accession>
<evidence type="ECO:0000256" key="2">
    <source>
        <dbReference type="ARBA" id="ARBA00023163"/>
    </source>
</evidence>
<dbReference type="EMBL" id="CP033138">
    <property type="protein sequence ID" value="AYO18139.1"/>
    <property type="molecule type" value="Genomic_DNA"/>
</dbReference>
<dbReference type="GO" id="GO:0043565">
    <property type="term" value="F:sequence-specific DNA binding"/>
    <property type="evidence" value="ECO:0007669"/>
    <property type="project" value="InterPro"/>
</dbReference>
<organism evidence="5 7">
    <name type="scientific">Vibrio owensii</name>
    <dbReference type="NCBI Taxonomy" id="696485"/>
    <lineage>
        <taxon>Bacteria</taxon>
        <taxon>Pseudomonadati</taxon>
        <taxon>Pseudomonadota</taxon>
        <taxon>Gammaproteobacteria</taxon>
        <taxon>Vibrionales</taxon>
        <taxon>Vibrionaceae</taxon>
        <taxon>Vibrio</taxon>
    </lineage>
</organism>
<dbReference type="InterPro" id="IPR009057">
    <property type="entry name" value="Homeodomain-like_sf"/>
</dbReference>
<dbReference type="Proteomes" id="UP000390336">
    <property type="component" value="Chromosome 2"/>
</dbReference>
<dbReference type="AlphaFoldDB" id="A0AAP9GHP7"/>
<keyword evidence="6" id="KW-1185">Reference proteome</keyword>
<dbReference type="InterPro" id="IPR018060">
    <property type="entry name" value="HTH_AraC"/>
</dbReference>